<evidence type="ECO:0000259" key="1">
    <source>
        <dbReference type="Pfam" id="PF03184"/>
    </source>
</evidence>
<dbReference type="GO" id="GO:0003677">
    <property type="term" value="F:DNA binding"/>
    <property type="evidence" value="ECO:0007669"/>
    <property type="project" value="TreeGrafter"/>
</dbReference>
<proteinExistence type="predicted"/>
<gene>
    <name evidence="2" type="ORF">HJG63_008154</name>
</gene>
<accession>A0A7J8E8N0</accession>
<dbReference type="PANTHER" id="PTHR19303:SF26">
    <property type="entry name" value="TIGGER TRANSPOSABLE ELEMENT-DERIVED PROTEIN 1"/>
    <property type="match status" value="1"/>
</dbReference>
<name>A0A7J8E8N0_ROUAE</name>
<dbReference type="EMBL" id="JACASE010000010">
    <property type="protein sequence ID" value="KAF6431645.1"/>
    <property type="molecule type" value="Genomic_DNA"/>
</dbReference>
<reference evidence="2 3" key="1">
    <citation type="journal article" date="2020" name="Nature">
        <title>Six reference-quality genomes reveal evolution of bat adaptations.</title>
        <authorList>
            <person name="Jebb D."/>
            <person name="Huang Z."/>
            <person name="Pippel M."/>
            <person name="Hughes G.M."/>
            <person name="Lavrichenko K."/>
            <person name="Devanna P."/>
            <person name="Winkler S."/>
            <person name="Jermiin L.S."/>
            <person name="Skirmuntt E.C."/>
            <person name="Katzourakis A."/>
            <person name="Burkitt-Gray L."/>
            <person name="Ray D.A."/>
            <person name="Sullivan K.A.M."/>
            <person name="Roscito J.G."/>
            <person name="Kirilenko B.M."/>
            <person name="Davalos L.M."/>
            <person name="Corthals A.P."/>
            <person name="Power M.L."/>
            <person name="Jones G."/>
            <person name="Ransome R.D."/>
            <person name="Dechmann D.K.N."/>
            <person name="Locatelli A.G."/>
            <person name="Puechmaille S.J."/>
            <person name="Fedrigo O."/>
            <person name="Jarvis E.D."/>
            <person name="Hiller M."/>
            <person name="Vernes S.C."/>
            <person name="Myers E.W."/>
            <person name="Teeling E.C."/>
        </authorList>
    </citation>
    <scope>NUCLEOTIDE SEQUENCE [LARGE SCALE GENOMIC DNA]</scope>
    <source>
        <strain evidence="2">MRouAeg1</strain>
        <tissue evidence="2">Muscle</tissue>
    </source>
</reference>
<dbReference type="InterPro" id="IPR004875">
    <property type="entry name" value="DDE_SF_endonuclease_dom"/>
</dbReference>
<dbReference type="Pfam" id="PF03184">
    <property type="entry name" value="DDE_1"/>
    <property type="match status" value="1"/>
</dbReference>
<comment type="caution">
    <text evidence="2">The sequence shown here is derived from an EMBL/GenBank/DDBJ whole genome shotgun (WGS) entry which is preliminary data.</text>
</comment>
<sequence length="171" mass="19571">MMLNLLPALDGLNNPRISYSLHDAKVSSESASADVNAAEGFLETLDKLIVKGNYLEAQIFNINETSLFWKQIPERTFICKETKLKPGFKAFKDRIAVAWGNVAGYKLTPFVIWHRENPRAFWPVSKCTLPVCCNSNKKSWMTHVLFQDALRNCSASEMENNIHFKNIFFYC</sequence>
<dbReference type="AlphaFoldDB" id="A0A7J8E8N0"/>
<protein>
    <recommendedName>
        <fullName evidence="1">DDE-1 domain-containing protein</fullName>
    </recommendedName>
</protein>
<dbReference type="InterPro" id="IPR050863">
    <property type="entry name" value="CenT-Element_Derived"/>
</dbReference>
<dbReference type="Proteomes" id="UP000593571">
    <property type="component" value="Unassembled WGS sequence"/>
</dbReference>
<dbReference type="GO" id="GO:0005634">
    <property type="term" value="C:nucleus"/>
    <property type="evidence" value="ECO:0007669"/>
    <property type="project" value="TreeGrafter"/>
</dbReference>
<feature type="domain" description="DDE-1" evidence="1">
    <location>
        <begin position="95"/>
        <end position="159"/>
    </location>
</feature>
<organism evidence="2 3">
    <name type="scientific">Rousettus aegyptiacus</name>
    <name type="common">Egyptian fruit bat</name>
    <name type="synonym">Pteropus aegyptiacus</name>
    <dbReference type="NCBI Taxonomy" id="9407"/>
    <lineage>
        <taxon>Eukaryota</taxon>
        <taxon>Metazoa</taxon>
        <taxon>Chordata</taxon>
        <taxon>Craniata</taxon>
        <taxon>Vertebrata</taxon>
        <taxon>Euteleostomi</taxon>
        <taxon>Mammalia</taxon>
        <taxon>Eutheria</taxon>
        <taxon>Laurasiatheria</taxon>
        <taxon>Chiroptera</taxon>
        <taxon>Yinpterochiroptera</taxon>
        <taxon>Pteropodoidea</taxon>
        <taxon>Pteropodidae</taxon>
        <taxon>Rousettinae</taxon>
        <taxon>Rousettus</taxon>
    </lineage>
</organism>
<keyword evidence="3" id="KW-1185">Reference proteome</keyword>
<evidence type="ECO:0000313" key="3">
    <source>
        <dbReference type="Proteomes" id="UP000593571"/>
    </source>
</evidence>
<evidence type="ECO:0000313" key="2">
    <source>
        <dbReference type="EMBL" id="KAF6431645.1"/>
    </source>
</evidence>
<dbReference type="PANTHER" id="PTHR19303">
    <property type="entry name" value="TRANSPOSON"/>
    <property type="match status" value="1"/>
</dbReference>